<accession>A0A6A1TKY4</accession>
<feature type="transmembrane region" description="Helical" evidence="1">
    <location>
        <begin position="412"/>
        <end position="432"/>
    </location>
</feature>
<keyword evidence="1" id="KW-0812">Transmembrane</keyword>
<feature type="transmembrane region" description="Helical" evidence="1">
    <location>
        <begin position="116"/>
        <end position="135"/>
    </location>
</feature>
<dbReference type="EMBL" id="VZUL01000003">
    <property type="protein sequence ID" value="KAB1084050.1"/>
    <property type="molecule type" value="Genomic_DNA"/>
</dbReference>
<feature type="transmembrane region" description="Helical" evidence="1">
    <location>
        <begin position="296"/>
        <end position="315"/>
    </location>
</feature>
<dbReference type="AlphaFoldDB" id="A0A6A1TKY4"/>
<comment type="caution">
    <text evidence="2">The sequence shown here is derived from an EMBL/GenBank/DDBJ whole genome shotgun (WGS) entry which is preliminary data.</text>
</comment>
<evidence type="ECO:0008006" key="4">
    <source>
        <dbReference type="Google" id="ProtNLM"/>
    </source>
</evidence>
<evidence type="ECO:0000256" key="1">
    <source>
        <dbReference type="SAM" id="Phobius"/>
    </source>
</evidence>
<feature type="transmembrane region" description="Helical" evidence="1">
    <location>
        <begin position="178"/>
        <end position="202"/>
    </location>
</feature>
<name>A0A6A1TKY4_NEOGA</name>
<feature type="transmembrane region" description="Helical" evidence="1">
    <location>
        <begin position="209"/>
        <end position="228"/>
    </location>
</feature>
<protein>
    <recommendedName>
        <fullName evidence="4">Transmembrane protein</fullName>
    </recommendedName>
</protein>
<reference evidence="2 3" key="1">
    <citation type="submission" date="2019-09" db="EMBL/GenBank/DDBJ databases">
        <title>Genome sequencing of Ng87 strain.</title>
        <authorList>
            <person name="Karasev E.S."/>
            <person name="Andronov E."/>
        </authorList>
    </citation>
    <scope>NUCLEOTIDE SEQUENCE [LARGE SCALE GENOMIC DNA]</scope>
    <source>
        <strain evidence="2 3">Ng87</strain>
    </source>
</reference>
<dbReference type="Proteomes" id="UP000386575">
    <property type="component" value="Unassembled WGS sequence"/>
</dbReference>
<feature type="transmembrane region" description="Helical" evidence="1">
    <location>
        <begin position="55"/>
        <end position="75"/>
    </location>
</feature>
<organism evidence="2 3">
    <name type="scientific">Neorhizobium galegae</name>
    <name type="common">Rhizobium galegae</name>
    <dbReference type="NCBI Taxonomy" id="399"/>
    <lineage>
        <taxon>Bacteria</taxon>
        <taxon>Pseudomonadati</taxon>
        <taxon>Pseudomonadota</taxon>
        <taxon>Alphaproteobacteria</taxon>
        <taxon>Hyphomicrobiales</taxon>
        <taxon>Rhizobiaceae</taxon>
        <taxon>Rhizobium/Agrobacterium group</taxon>
        <taxon>Neorhizobium</taxon>
    </lineage>
</organism>
<gene>
    <name evidence="2" type="ORF">F4V91_29700</name>
</gene>
<feature type="transmembrane region" description="Helical" evidence="1">
    <location>
        <begin position="358"/>
        <end position="375"/>
    </location>
</feature>
<sequence>MNSNHRYLVILLRCATVGTSLMATCTILGWLLKYSFYGIDFTDESSYLVWISNPFIYSTSVTQFGFVYYPLYIILGGDIAELRQANIILTFVLGWGLAYTYLVALSPELKRGRLGLHVTAAGLATSSLILFDTWLATPSYNSLALQSLMVAAIGLLLADKGISVKSLVGWTTIGIGGWLAFMAKPSTAVALAVGMLVCLLVSRKFSFRLFLLAAATAMGLLLLSALLIDGSVSSFARRLQLGVDFARLIGGGHTVNQILRIDNFRLRTPGQLAILSILVAALVAIWGSLSEKPKGAIVSVSVSFGFFAVTALLALGQVHKTAGLGEFEGLLIFGVVLAAALTGFIFGGPKPLKSISAAQWATAILFLGMPHIYAFGTNRNYWENGAWACIFWVLAGITLLRPVVRGRRSWSFALPLALATQMVTAILLQTGLEQPQRQTQPLRLNETNLEIGPHRSALVLSAGYAAYIADAVAAAQSSGFKFGTPVIDLSGQSPGILYAIGAESIGQAWTIGGYPGSLKLAKAALEHVACEKVAAAWILFEPGGPRSIPVELMSSLGAAFPEAYQQAGTWRTAAGAGGYDARRTQELYKPTAPSEAMSACQAIRAKEMK</sequence>
<feature type="transmembrane region" description="Helical" evidence="1">
    <location>
        <begin position="327"/>
        <end position="346"/>
    </location>
</feature>
<evidence type="ECO:0000313" key="3">
    <source>
        <dbReference type="Proteomes" id="UP000386575"/>
    </source>
</evidence>
<feature type="transmembrane region" description="Helical" evidence="1">
    <location>
        <begin position="272"/>
        <end position="289"/>
    </location>
</feature>
<evidence type="ECO:0000313" key="2">
    <source>
        <dbReference type="EMBL" id="KAB1084050.1"/>
    </source>
</evidence>
<keyword evidence="1" id="KW-0472">Membrane</keyword>
<feature type="transmembrane region" description="Helical" evidence="1">
    <location>
        <begin position="381"/>
        <end position="400"/>
    </location>
</feature>
<feature type="transmembrane region" description="Helical" evidence="1">
    <location>
        <begin position="87"/>
        <end position="104"/>
    </location>
</feature>
<proteinExistence type="predicted"/>
<keyword evidence="1" id="KW-1133">Transmembrane helix</keyword>
<feature type="transmembrane region" description="Helical" evidence="1">
    <location>
        <begin position="7"/>
        <end position="32"/>
    </location>
</feature>